<dbReference type="Pfam" id="PF03704">
    <property type="entry name" value="BTAD"/>
    <property type="match status" value="1"/>
</dbReference>
<dbReference type="Gene3D" id="1.10.10.10">
    <property type="entry name" value="Winged helix-like DNA-binding domain superfamily/Winged helix DNA-binding domain"/>
    <property type="match status" value="1"/>
</dbReference>
<dbReference type="InterPro" id="IPR016032">
    <property type="entry name" value="Sig_transdc_resp-reg_C-effctor"/>
</dbReference>
<feature type="region of interest" description="Disordered" evidence="4">
    <location>
        <begin position="254"/>
        <end position="285"/>
    </location>
</feature>
<dbReference type="GO" id="GO:0000160">
    <property type="term" value="P:phosphorelay signal transduction system"/>
    <property type="evidence" value="ECO:0007669"/>
    <property type="project" value="InterPro"/>
</dbReference>
<dbReference type="PANTHER" id="PTHR47691">
    <property type="entry name" value="REGULATOR-RELATED"/>
    <property type="match status" value="1"/>
</dbReference>
<dbReference type="Gene3D" id="3.40.50.300">
    <property type="entry name" value="P-loop containing nucleotide triphosphate hydrolases"/>
    <property type="match status" value="1"/>
</dbReference>
<dbReference type="EMBL" id="CP025570">
    <property type="protein sequence ID" value="AZZ38682.1"/>
    <property type="molecule type" value="Genomic_DNA"/>
</dbReference>
<dbReference type="InterPro" id="IPR036388">
    <property type="entry name" value="WH-like_DNA-bd_sf"/>
</dbReference>
<dbReference type="Pfam" id="PF25872">
    <property type="entry name" value="HTH_77"/>
    <property type="match status" value="1"/>
</dbReference>
<dbReference type="PRINTS" id="PR00364">
    <property type="entry name" value="DISEASERSIST"/>
</dbReference>
<evidence type="ECO:0000256" key="2">
    <source>
        <dbReference type="ARBA" id="ARBA00023125"/>
    </source>
</evidence>
<dbReference type="InterPro" id="IPR027417">
    <property type="entry name" value="P-loop_NTPase"/>
</dbReference>
<feature type="domain" description="OmpR/PhoB-type" evidence="5">
    <location>
        <begin position="1"/>
        <end position="98"/>
    </location>
</feature>
<accession>A0A3T0RWR9</accession>
<dbReference type="InterPro" id="IPR011990">
    <property type="entry name" value="TPR-like_helical_dom_sf"/>
</dbReference>
<gene>
    <name evidence="6" type="ORF">C0Z10_01765</name>
</gene>
<name>A0A3T0RWR9_9ACTN</name>
<reference evidence="7" key="1">
    <citation type="submission" date="2017-12" db="EMBL/GenBank/DDBJ databases">
        <title>Whole genome sequencing of Acidipropionibacterium jensenii strains JS279 and JS280.</title>
        <authorList>
            <person name="Deptula P."/>
            <person name="Laine P."/>
            <person name="Smolander O.-P."/>
            <person name="Paulin L."/>
            <person name="Auvinen P."/>
            <person name="Varmanen P."/>
        </authorList>
    </citation>
    <scope>NUCLEOTIDE SEQUENCE [LARGE SCALE GENOMIC DNA]</scope>
    <source>
        <strain evidence="7">JS280</strain>
    </source>
</reference>
<dbReference type="SUPFAM" id="SSF48452">
    <property type="entry name" value="TPR-like"/>
    <property type="match status" value="1"/>
</dbReference>
<dbReference type="GO" id="GO:0006355">
    <property type="term" value="P:regulation of DNA-templated transcription"/>
    <property type="evidence" value="ECO:0007669"/>
    <property type="project" value="InterPro"/>
</dbReference>
<evidence type="ECO:0000313" key="6">
    <source>
        <dbReference type="EMBL" id="AZZ38682.1"/>
    </source>
</evidence>
<dbReference type="PANTHER" id="PTHR47691:SF3">
    <property type="entry name" value="HTH-TYPE TRANSCRIPTIONAL REGULATOR RV0890C-RELATED"/>
    <property type="match status" value="1"/>
</dbReference>
<dbReference type="CDD" id="cd15831">
    <property type="entry name" value="BTAD"/>
    <property type="match status" value="1"/>
</dbReference>
<dbReference type="AlphaFoldDB" id="A0A3T0RWR9"/>
<dbReference type="SUPFAM" id="SSF46894">
    <property type="entry name" value="C-terminal effector domain of the bipartite response regulators"/>
    <property type="match status" value="1"/>
</dbReference>
<feature type="compositionally biased region" description="Polar residues" evidence="4">
    <location>
        <begin position="257"/>
        <end position="270"/>
    </location>
</feature>
<organism evidence="6 7">
    <name type="scientific">Acidipropionibacterium jensenii</name>
    <dbReference type="NCBI Taxonomy" id="1749"/>
    <lineage>
        <taxon>Bacteria</taxon>
        <taxon>Bacillati</taxon>
        <taxon>Actinomycetota</taxon>
        <taxon>Actinomycetes</taxon>
        <taxon>Propionibacteriales</taxon>
        <taxon>Propionibacteriaceae</taxon>
        <taxon>Acidipropionibacterium</taxon>
    </lineage>
</organism>
<dbReference type="PROSITE" id="PS51755">
    <property type="entry name" value="OMPR_PHOB"/>
    <property type="match status" value="1"/>
</dbReference>
<dbReference type="InterPro" id="IPR005158">
    <property type="entry name" value="BTAD"/>
</dbReference>
<dbReference type="KEGG" id="aji:C0Z10_01765"/>
<evidence type="ECO:0000259" key="5">
    <source>
        <dbReference type="PROSITE" id="PS51755"/>
    </source>
</evidence>
<evidence type="ECO:0000256" key="3">
    <source>
        <dbReference type="PROSITE-ProRule" id="PRU01091"/>
    </source>
</evidence>
<dbReference type="SUPFAM" id="SSF52540">
    <property type="entry name" value="P-loop containing nucleoside triphosphate hydrolases"/>
    <property type="match status" value="1"/>
</dbReference>
<sequence length="960" mass="104272">MSMRIHDLGPVEVEIDGRRTQLGARPQAVLAVLLSHANERVSVAALAEAVWADSGRVGSQSTLESHVWRVRQVLEPDRPHRQAPRVLLTESGGYRLAVDVDQADSLEFLDLAGQSRDLVDADPRRSLLCCEEALALWRGDPFGASADALWAAAAVSRLVEIREQVQIRRVQALLACGEVDRAVVDSGTLTRDLPLNEDVWAQRMTALYRAGRPDEALQAFRTARDLMLEELGLDPGPTLQDLHARILAQDEDLHHPQSAQPTAQPTSSPTAAPHPVRPATNLPRRLPPLIGRGAELASLTALIADHGLVTVVGAAGCGKTRLAIEVARHGGETFPDGVFIVDLGSVERSGLVAELVASVIGLAPAPAGSVEEQLRQHLADQRILLVLDNCEHLAPMLYDLIMEVLDDDSDTHVLATSREPLAVPGEITWPLNPLITPADGDRAGSTALELFLARVREADPTLALDDVSLDLAAEICNDVDGLPLALELAAARVRTASLSEIADQVRTDPGGLRRVGGRGDHRRTLRQVIEWSHRLLEPEERLVHRRLSVLRGAFTRDCAATVAGFAPLSPGQVPDLLESLVNRSLLLALRAEEPGEESTFRQLATVRAHAALALREADESIATIDSRHDWLRGMLARRPGDGRADEHGWYRELDVDFATVRASLESTLVDDPGPLGCFVLSRVSNFWYHRGRMIEGLKWLQLAVPAPVGSDPTDAAMTELNLAAAEGMRGRFDSSRPLFDHALAELREVPPDRLTDVVELLASAALVGALHRNFQMVAVLGRRLQEMAADGDPAFRLMADAVTCFAEIESTPLQISVERATELYHRGLADGVLLTCWICCIMLAALSVRTSGPEEGLIWNHRMIEVQIRLGARPESMPIEGRALLIMATGQLREGVALFAASEAQSHRAGLGWPAMPATEGQLAMARESLGEEAYRAAWEAGLSLTIEGPWIWSGDVAKR</sequence>
<proteinExistence type="inferred from homology"/>
<evidence type="ECO:0000313" key="7">
    <source>
        <dbReference type="Proteomes" id="UP000285875"/>
    </source>
</evidence>
<dbReference type="CDD" id="cd00383">
    <property type="entry name" value="trans_reg_C"/>
    <property type="match status" value="1"/>
</dbReference>
<evidence type="ECO:0000256" key="4">
    <source>
        <dbReference type="SAM" id="MobiDB-lite"/>
    </source>
</evidence>
<dbReference type="Gene3D" id="1.25.40.10">
    <property type="entry name" value="Tetratricopeptide repeat domain"/>
    <property type="match status" value="1"/>
</dbReference>
<dbReference type="GO" id="GO:0043531">
    <property type="term" value="F:ADP binding"/>
    <property type="evidence" value="ECO:0007669"/>
    <property type="project" value="InterPro"/>
</dbReference>
<dbReference type="Proteomes" id="UP000285875">
    <property type="component" value="Chromosome"/>
</dbReference>
<dbReference type="InterPro" id="IPR001867">
    <property type="entry name" value="OmpR/PhoB-type_DNA-bd"/>
</dbReference>
<dbReference type="GO" id="GO:0003677">
    <property type="term" value="F:DNA binding"/>
    <property type="evidence" value="ECO:0007669"/>
    <property type="project" value="UniProtKB-UniRule"/>
</dbReference>
<dbReference type="Pfam" id="PF00931">
    <property type="entry name" value="NB-ARC"/>
    <property type="match status" value="1"/>
</dbReference>
<keyword evidence="2 3" id="KW-0238">DNA-binding</keyword>
<dbReference type="InterPro" id="IPR002182">
    <property type="entry name" value="NB-ARC"/>
</dbReference>
<comment type="similarity">
    <text evidence="1">Belongs to the AfsR/DnrI/RedD regulatory family.</text>
</comment>
<dbReference type="InterPro" id="IPR058852">
    <property type="entry name" value="HTH_77"/>
</dbReference>
<evidence type="ECO:0000256" key="1">
    <source>
        <dbReference type="ARBA" id="ARBA00005820"/>
    </source>
</evidence>
<feature type="DNA-binding region" description="OmpR/PhoB-type" evidence="3">
    <location>
        <begin position="1"/>
        <end position="98"/>
    </location>
</feature>
<protein>
    <recommendedName>
        <fullName evidence="5">OmpR/PhoB-type domain-containing protein</fullName>
    </recommendedName>
</protein>
<dbReference type="SMART" id="SM01043">
    <property type="entry name" value="BTAD"/>
    <property type="match status" value="1"/>
</dbReference>
<dbReference type="SMART" id="SM00862">
    <property type="entry name" value="Trans_reg_C"/>
    <property type="match status" value="1"/>
</dbReference>
<dbReference type="Pfam" id="PF00486">
    <property type="entry name" value="Trans_reg_C"/>
    <property type="match status" value="1"/>
</dbReference>